<accession>A0A6J3IYC9</accession>
<dbReference type="PROSITE" id="PS50805">
    <property type="entry name" value="KRAB"/>
    <property type="match status" value="1"/>
</dbReference>
<dbReference type="InterPro" id="IPR009057">
    <property type="entry name" value="Homeodomain-like_sf"/>
</dbReference>
<dbReference type="InterPro" id="IPR036051">
    <property type="entry name" value="KRAB_dom_sf"/>
</dbReference>
<reference evidence="7" key="1">
    <citation type="submission" date="2025-08" db="UniProtKB">
        <authorList>
            <consortium name="RefSeq"/>
        </authorList>
    </citation>
    <scope>IDENTIFICATION</scope>
    <source>
        <tissue evidence="7">Blood</tissue>
    </source>
</reference>
<dbReference type="RefSeq" id="XP_032147413.1">
    <property type="nucleotide sequence ID" value="XM_032291522.1"/>
</dbReference>
<dbReference type="InterPro" id="IPR050863">
    <property type="entry name" value="CenT-Element_Derived"/>
</dbReference>
<dbReference type="InterPro" id="IPR018586">
    <property type="entry name" value="Brinker_DNA-bd"/>
</dbReference>
<evidence type="ECO:0000259" key="3">
    <source>
        <dbReference type="PROSITE" id="PS50805"/>
    </source>
</evidence>
<sequence length="762" mass="85439">MSTWNCAPTLRSVKINPGSSCLVHAEVTRGTGSGLQRAGQEKAKGTAAQARQGLPGRCANRPEAAPRGGPRSSRGRRPPAQPRPADISRAPPLASQHPQLRAGPSLLPPRVLPRSLPRGRAHGRPERRKGWRCDSRAGALASPPRAPAAGPGEMESAAYPLNLSLKEEEEEEEIQSRELEDGPVVMQKVRICSEGGWVPALFDEVAIYFSDEEWEVLTEQQKALYREVMRMNYETVLSLEFPFPKPDMITRLEGEEESQNSDEWQLQGGTSAENEESDIKPPDWPSPMNATSHFPQPQHFDSFGLRLPRDITELPEWSEGYPFYMAMGFPGYDLSADDIAGKFQFSRGMRRSYDAGFKLMVVEYAESTNNCQAAKQFGVLEKNVRDWRKVKPQLQNAHAMRRAFRGPKNGRFALVDQRVAEYVRYMQAKGDPITREAMQLKALEIAQEMNIPEKGFKASLGWCRRMMRRYDLSLRHKVPVPQHLPEDLTEKLVTYQRSVLALRRAHDYEVAQMGNADETPICLEVPSRVTVDNQGEKPVLVKTPGREKLKITAMLGVLADGRKLPPYIILRGTYIPPGKFPSGMEIRCHRYGWMTEDLMQDWLEVVWRRRTGAVPKQRGMLILNGFRGHATDSVKNSMESMNTDMVIIPGGLTSQLQVLDVVVYKPLNDSVRAQYSNWLLAGNLALSPTGNAKKPPLGLFLEWVMVAWNSISSESIVQGFKKCHISSNLEEEDDVLWEIESELPGGGEPPKECDTESMAEGN</sequence>
<dbReference type="GO" id="GO:0006355">
    <property type="term" value="P:regulation of DNA-templated transcription"/>
    <property type="evidence" value="ECO:0007669"/>
    <property type="project" value="InterPro"/>
</dbReference>
<dbReference type="InterPro" id="IPR004875">
    <property type="entry name" value="DDE_SF_endonuclease_dom"/>
</dbReference>
<dbReference type="AlphaFoldDB" id="A0A6J3IYC9"/>
<feature type="region of interest" description="Disordered" evidence="2">
    <location>
        <begin position="31"/>
        <end position="155"/>
    </location>
</feature>
<dbReference type="Proteomes" id="UP000504640">
    <property type="component" value="Unplaced"/>
</dbReference>
<feature type="region of interest" description="Disordered" evidence="2">
    <location>
        <begin position="741"/>
        <end position="762"/>
    </location>
</feature>
<feature type="domain" description="KRAB" evidence="3">
    <location>
        <begin position="200"/>
        <end position="271"/>
    </location>
</feature>
<evidence type="ECO:0000259" key="4">
    <source>
        <dbReference type="PROSITE" id="PS50806"/>
    </source>
</evidence>
<dbReference type="PROSITE" id="PS50806">
    <property type="entry name" value="KRAB_RELATED"/>
    <property type="match status" value="1"/>
</dbReference>
<dbReference type="Pfam" id="PF03221">
    <property type="entry name" value="HTH_Tnp_Tc5"/>
    <property type="match status" value="1"/>
</dbReference>
<name>A0A6J3IYC9_SAPAP</name>
<evidence type="ECO:0000256" key="1">
    <source>
        <dbReference type="ARBA" id="ARBA00023125"/>
    </source>
</evidence>
<feature type="domain" description="KRAB-related" evidence="4">
    <location>
        <begin position="197"/>
        <end position="261"/>
    </location>
</feature>
<feature type="compositionally biased region" description="Polar residues" evidence="2">
    <location>
        <begin position="261"/>
        <end position="272"/>
    </location>
</feature>
<feature type="compositionally biased region" description="Low complexity" evidence="2">
    <location>
        <begin position="136"/>
        <end position="152"/>
    </location>
</feature>
<dbReference type="Pfam" id="PF03184">
    <property type="entry name" value="DDE_1"/>
    <property type="match status" value="1"/>
</dbReference>
<dbReference type="Gene3D" id="6.10.140.140">
    <property type="match status" value="1"/>
</dbReference>
<feature type="domain" description="HTH CENPB-type" evidence="5">
    <location>
        <begin position="403"/>
        <end position="476"/>
    </location>
</feature>
<dbReference type="InterPro" id="IPR006600">
    <property type="entry name" value="HTH_CenpB_DNA-bd_dom"/>
</dbReference>
<dbReference type="InterPro" id="IPR001909">
    <property type="entry name" value="KRAB"/>
</dbReference>
<dbReference type="PANTHER" id="PTHR19303:SF74">
    <property type="entry name" value="POGO TRANSPOSABLE ELEMENT WITH KRAB DOMAIN"/>
    <property type="match status" value="1"/>
</dbReference>
<evidence type="ECO:0000313" key="6">
    <source>
        <dbReference type="Proteomes" id="UP000504640"/>
    </source>
</evidence>
<protein>
    <submittedName>
        <fullName evidence="7">Pogo transposable element with KRAB domain isoform X1</fullName>
    </submittedName>
</protein>
<dbReference type="GO" id="GO:0003677">
    <property type="term" value="F:DNA binding"/>
    <property type="evidence" value="ECO:0007669"/>
    <property type="project" value="UniProtKB-KW"/>
</dbReference>
<dbReference type="Pfam" id="PF09607">
    <property type="entry name" value="BrkDBD"/>
    <property type="match status" value="1"/>
</dbReference>
<evidence type="ECO:0000256" key="2">
    <source>
        <dbReference type="SAM" id="MobiDB-lite"/>
    </source>
</evidence>
<dbReference type="SMART" id="SM00674">
    <property type="entry name" value="CENPB"/>
    <property type="match status" value="1"/>
</dbReference>
<dbReference type="SUPFAM" id="SSF46689">
    <property type="entry name" value="Homeodomain-like"/>
    <property type="match status" value="1"/>
</dbReference>
<dbReference type="InterPro" id="IPR003655">
    <property type="entry name" value="aKRAB"/>
</dbReference>
<dbReference type="CDD" id="cd07765">
    <property type="entry name" value="KRAB_A-box"/>
    <property type="match status" value="1"/>
</dbReference>
<dbReference type="PANTHER" id="PTHR19303">
    <property type="entry name" value="TRANSPOSON"/>
    <property type="match status" value="1"/>
</dbReference>
<dbReference type="GeneID" id="116560212"/>
<dbReference type="Gene3D" id="1.10.10.60">
    <property type="entry name" value="Homeodomain-like"/>
    <property type="match status" value="2"/>
</dbReference>
<gene>
    <name evidence="7" type="primary">POGK</name>
</gene>
<feature type="compositionally biased region" description="Basic residues" evidence="2">
    <location>
        <begin position="117"/>
        <end position="130"/>
    </location>
</feature>
<dbReference type="CTD" id="57645"/>
<proteinExistence type="predicted"/>
<feature type="region of interest" description="Disordered" evidence="2">
    <location>
        <begin position="254"/>
        <end position="280"/>
    </location>
</feature>
<keyword evidence="1" id="KW-0238">DNA-binding</keyword>
<dbReference type="GO" id="GO:0005634">
    <property type="term" value="C:nucleus"/>
    <property type="evidence" value="ECO:0007669"/>
    <property type="project" value="TreeGrafter"/>
</dbReference>
<dbReference type="PROSITE" id="PS51253">
    <property type="entry name" value="HTH_CENPB"/>
    <property type="match status" value="1"/>
</dbReference>
<keyword evidence="6" id="KW-1185">Reference proteome</keyword>
<evidence type="ECO:0000259" key="5">
    <source>
        <dbReference type="PROSITE" id="PS51253"/>
    </source>
</evidence>
<dbReference type="Pfam" id="PF01352">
    <property type="entry name" value="KRAB"/>
    <property type="match status" value="1"/>
</dbReference>
<dbReference type="SUPFAM" id="SSF109640">
    <property type="entry name" value="KRAB domain (Kruppel-associated box)"/>
    <property type="match status" value="1"/>
</dbReference>
<dbReference type="SMART" id="SM00349">
    <property type="entry name" value="KRAB"/>
    <property type="match status" value="1"/>
</dbReference>
<organism evidence="6 7">
    <name type="scientific">Sapajus apella</name>
    <name type="common">Brown-capped capuchin</name>
    <name type="synonym">Cebus apella</name>
    <dbReference type="NCBI Taxonomy" id="9515"/>
    <lineage>
        <taxon>Eukaryota</taxon>
        <taxon>Metazoa</taxon>
        <taxon>Chordata</taxon>
        <taxon>Craniata</taxon>
        <taxon>Vertebrata</taxon>
        <taxon>Euteleostomi</taxon>
        <taxon>Mammalia</taxon>
        <taxon>Eutheria</taxon>
        <taxon>Euarchontoglires</taxon>
        <taxon>Primates</taxon>
        <taxon>Haplorrhini</taxon>
        <taxon>Platyrrhini</taxon>
        <taxon>Cebidae</taxon>
        <taxon>Cebinae</taxon>
        <taxon>Sapajus</taxon>
    </lineage>
</organism>
<evidence type="ECO:0000313" key="7">
    <source>
        <dbReference type="RefSeq" id="XP_032147413.1"/>
    </source>
</evidence>